<keyword evidence="6" id="KW-1185">Reference proteome</keyword>
<dbReference type="InterPro" id="IPR050807">
    <property type="entry name" value="TransReg_Diox_bact_type"/>
</dbReference>
<dbReference type="CDD" id="cd00093">
    <property type="entry name" value="HTH_XRE"/>
    <property type="match status" value="1"/>
</dbReference>
<name>A0ABM6RN07_9FIRM</name>
<sequence>MRQVYMRDLKRWREHRGLSQADLGRLAGCSDAFISMLENGKKAGSLDTLERLAAALHVSTDQLLGMDH</sequence>
<evidence type="ECO:0000259" key="4">
    <source>
        <dbReference type="PROSITE" id="PS50943"/>
    </source>
</evidence>
<accession>A0ABM6RN07</accession>
<dbReference type="Gene3D" id="1.10.260.40">
    <property type="entry name" value="lambda repressor-like DNA-binding domains"/>
    <property type="match status" value="1"/>
</dbReference>
<evidence type="ECO:0000313" key="5">
    <source>
        <dbReference type="EMBL" id="AUW92694.1"/>
    </source>
</evidence>
<protein>
    <recommendedName>
        <fullName evidence="4">HTH cro/C1-type domain-containing protein</fullName>
    </recommendedName>
</protein>
<dbReference type="SUPFAM" id="SSF47413">
    <property type="entry name" value="lambda repressor-like DNA-binding domains"/>
    <property type="match status" value="1"/>
</dbReference>
<keyword evidence="3" id="KW-0804">Transcription</keyword>
<proteinExistence type="predicted"/>
<dbReference type="Pfam" id="PF01381">
    <property type="entry name" value="HTH_3"/>
    <property type="match status" value="1"/>
</dbReference>
<organism evidence="5 6">
    <name type="scientific">Sulfobacillus thermotolerans</name>
    <dbReference type="NCBI Taxonomy" id="338644"/>
    <lineage>
        <taxon>Bacteria</taxon>
        <taxon>Bacillati</taxon>
        <taxon>Bacillota</taxon>
        <taxon>Clostridia</taxon>
        <taxon>Eubacteriales</taxon>
        <taxon>Clostridiales Family XVII. Incertae Sedis</taxon>
        <taxon>Sulfobacillus</taxon>
    </lineage>
</organism>
<evidence type="ECO:0000256" key="3">
    <source>
        <dbReference type="ARBA" id="ARBA00023163"/>
    </source>
</evidence>
<evidence type="ECO:0000256" key="2">
    <source>
        <dbReference type="ARBA" id="ARBA00023125"/>
    </source>
</evidence>
<feature type="domain" description="HTH cro/C1-type" evidence="4">
    <location>
        <begin position="9"/>
        <end position="63"/>
    </location>
</feature>
<gene>
    <name evidence="5" type="ORF">BXT84_00915</name>
</gene>
<evidence type="ECO:0000256" key="1">
    <source>
        <dbReference type="ARBA" id="ARBA00023015"/>
    </source>
</evidence>
<evidence type="ECO:0000313" key="6">
    <source>
        <dbReference type="Proteomes" id="UP000325292"/>
    </source>
</evidence>
<keyword evidence="1" id="KW-0805">Transcription regulation</keyword>
<dbReference type="SMART" id="SM00530">
    <property type="entry name" value="HTH_XRE"/>
    <property type="match status" value="1"/>
</dbReference>
<reference evidence="5 6" key="1">
    <citation type="journal article" date="2019" name="Sci. Rep.">
        <title>Sulfobacillus thermotolerans: new insights into resistance and metabolic capacities of acidophilic chemolithotrophs.</title>
        <authorList>
            <person name="Panyushkina A.E."/>
            <person name="Babenko V.V."/>
            <person name="Nikitina A.S."/>
            <person name="Selezneva O.V."/>
            <person name="Tsaplina I.A."/>
            <person name="Letarova M.A."/>
            <person name="Kostryukova E.S."/>
            <person name="Letarov A.V."/>
        </authorList>
    </citation>
    <scope>NUCLEOTIDE SEQUENCE [LARGE SCALE GENOMIC DNA]</scope>
    <source>
        <strain evidence="5 6">Kr1</strain>
    </source>
</reference>
<dbReference type="PANTHER" id="PTHR46797">
    <property type="entry name" value="HTH-TYPE TRANSCRIPTIONAL REGULATOR"/>
    <property type="match status" value="1"/>
</dbReference>
<dbReference type="Proteomes" id="UP000325292">
    <property type="component" value="Chromosome"/>
</dbReference>
<dbReference type="InterPro" id="IPR001387">
    <property type="entry name" value="Cro/C1-type_HTH"/>
</dbReference>
<dbReference type="PANTHER" id="PTHR46797:SF23">
    <property type="entry name" value="HTH-TYPE TRANSCRIPTIONAL REGULATOR SUTR"/>
    <property type="match status" value="1"/>
</dbReference>
<dbReference type="EMBL" id="CP019454">
    <property type="protein sequence ID" value="AUW92694.1"/>
    <property type="molecule type" value="Genomic_DNA"/>
</dbReference>
<dbReference type="PROSITE" id="PS50943">
    <property type="entry name" value="HTH_CROC1"/>
    <property type="match status" value="1"/>
</dbReference>
<keyword evidence="2" id="KW-0238">DNA-binding</keyword>
<dbReference type="InterPro" id="IPR010982">
    <property type="entry name" value="Lambda_DNA-bd_dom_sf"/>
</dbReference>